<protein>
    <submittedName>
        <fullName evidence="1">Uncharacterized protein</fullName>
    </submittedName>
</protein>
<dbReference type="EMBL" id="GL887491">
    <property type="protein sequence ID" value="EGI71042.1"/>
    <property type="molecule type" value="Genomic_DNA"/>
</dbReference>
<accession>F4W446</accession>
<sequence>MAVRFCGCKGALDIRRQDLVRIITTSGSRRQRSSPRSSGTATRLDLVDRVQLLYQADSGEPLISNCMDQNHRHPAGRRRFFSLSPDATVSITRSSNRANYPDEHLSMGQSIVLRGSDSGIVQPHLGDGSSLQRIANRPMANVSLCDWRDRITEEDEDS</sequence>
<keyword evidence="2" id="KW-1185">Reference proteome</keyword>
<dbReference type="Proteomes" id="UP000007755">
    <property type="component" value="Unassembled WGS sequence"/>
</dbReference>
<organism evidence="2">
    <name type="scientific">Acromyrmex echinatior</name>
    <name type="common">Panamanian leafcutter ant</name>
    <name type="synonym">Acromyrmex octospinosus echinatior</name>
    <dbReference type="NCBI Taxonomy" id="103372"/>
    <lineage>
        <taxon>Eukaryota</taxon>
        <taxon>Metazoa</taxon>
        <taxon>Ecdysozoa</taxon>
        <taxon>Arthropoda</taxon>
        <taxon>Hexapoda</taxon>
        <taxon>Insecta</taxon>
        <taxon>Pterygota</taxon>
        <taxon>Neoptera</taxon>
        <taxon>Endopterygota</taxon>
        <taxon>Hymenoptera</taxon>
        <taxon>Apocrita</taxon>
        <taxon>Aculeata</taxon>
        <taxon>Formicoidea</taxon>
        <taxon>Formicidae</taxon>
        <taxon>Myrmicinae</taxon>
        <taxon>Acromyrmex</taxon>
    </lineage>
</organism>
<gene>
    <name evidence="1" type="ORF">G5I_00151</name>
</gene>
<name>F4W446_ACREC</name>
<evidence type="ECO:0000313" key="1">
    <source>
        <dbReference type="EMBL" id="EGI71042.1"/>
    </source>
</evidence>
<dbReference type="InParanoid" id="F4W446"/>
<proteinExistence type="predicted"/>
<reference evidence="1" key="1">
    <citation type="submission" date="2011-02" db="EMBL/GenBank/DDBJ databases">
        <title>The genome of the leaf-cutting ant Acromyrmex echinatior suggests key adaptations to social evolution and fungus farming.</title>
        <authorList>
            <person name="Nygaard S."/>
            <person name="Zhang G."/>
        </authorList>
    </citation>
    <scope>NUCLEOTIDE SEQUENCE</scope>
</reference>
<dbReference type="AlphaFoldDB" id="F4W446"/>
<evidence type="ECO:0000313" key="2">
    <source>
        <dbReference type="Proteomes" id="UP000007755"/>
    </source>
</evidence>